<evidence type="ECO:0000256" key="2">
    <source>
        <dbReference type="ARBA" id="ARBA00022723"/>
    </source>
</evidence>
<dbReference type="CDD" id="cd12148">
    <property type="entry name" value="fungal_TF_MHR"/>
    <property type="match status" value="1"/>
</dbReference>
<keyword evidence="4" id="KW-0804">Transcription</keyword>
<accession>F9GD91</accession>
<evidence type="ECO:0000256" key="3">
    <source>
        <dbReference type="ARBA" id="ARBA00023015"/>
    </source>
</evidence>
<evidence type="ECO:0000313" key="6">
    <source>
        <dbReference type="EMBL" id="EGU72871.1"/>
    </source>
</evidence>
<evidence type="ECO:0000256" key="5">
    <source>
        <dbReference type="ARBA" id="ARBA00023242"/>
    </source>
</evidence>
<organism evidence="6">
    <name type="scientific">Fusarium oxysporum (strain Fo5176)</name>
    <name type="common">Fusarium vascular wilt</name>
    <dbReference type="NCBI Taxonomy" id="660025"/>
    <lineage>
        <taxon>Eukaryota</taxon>
        <taxon>Fungi</taxon>
        <taxon>Dikarya</taxon>
        <taxon>Ascomycota</taxon>
        <taxon>Pezizomycotina</taxon>
        <taxon>Sordariomycetes</taxon>
        <taxon>Hypocreomycetidae</taxon>
        <taxon>Hypocreales</taxon>
        <taxon>Nectriaceae</taxon>
        <taxon>Fusarium</taxon>
        <taxon>Fusarium oxysporum species complex</taxon>
    </lineage>
</organism>
<reference evidence="6" key="1">
    <citation type="journal article" date="2012" name="Mol. Plant Microbe Interact.">
        <title>A highly conserved effector in Fusarium oxysporum is required for full virulence on Arabidopsis.</title>
        <authorList>
            <person name="Thatcher L.F."/>
            <person name="Gardiner D.M."/>
            <person name="Kazan K."/>
            <person name="Manners J."/>
        </authorList>
    </citation>
    <scope>NUCLEOTIDE SEQUENCE [LARGE SCALE GENOMIC DNA]</scope>
    <source>
        <strain evidence="6">Fo5176</strain>
    </source>
</reference>
<dbReference type="InterPro" id="IPR050815">
    <property type="entry name" value="TF_fung"/>
</dbReference>
<dbReference type="GO" id="GO:0005634">
    <property type="term" value="C:nucleus"/>
    <property type="evidence" value="ECO:0007669"/>
    <property type="project" value="UniProtKB-SubCell"/>
</dbReference>
<gene>
    <name evidence="6" type="ORF">FOXB_16625</name>
</gene>
<feature type="non-terminal residue" evidence="6">
    <location>
        <position position="1"/>
    </location>
</feature>
<keyword evidence="3" id="KW-0805">Transcription regulation</keyword>
<protein>
    <submittedName>
        <fullName evidence="6">Uncharacterized protein</fullName>
    </submittedName>
</protein>
<dbReference type="STRING" id="660025.F9GD91"/>
<evidence type="ECO:0000256" key="1">
    <source>
        <dbReference type="ARBA" id="ARBA00004123"/>
    </source>
</evidence>
<dbReference type="GO" id="GO:0000981">
    <property type="term" value="F:DNA-binding transcription factor activity, RNA polymerase II-specific"/>
    <property type="evidence" value="ECO:0007669"/>
    <property type="project" value="InterPro"/>
</dbReference>
<comment type="caution">
    <text evidence="6">The sequence shown here is derived from an EMBL/GenBank/DDBJ whole genome shotgun (WGS) entry which is preliminary data.</text>
</comment>
<name>F9GD91_FUSOF</name>
<evidence type="ECO:0000256" key="4">
    <source>
        <dbReference type="ARBA" id="ARBA00023163"/>
    </source>
</evidence>
<dbReference type="OrthoDB" id="424974at2759"/>
<proteinExistence type="predicted"/>
<keyword evidence="2" id="KW-0479">Metal-binding</keyword>
<dbReference type="EMBL" id="AFQF01005378">
    <property type="protein sequence ID" value="EGU72871.1"/>
    <property type="molecule type" value="Genomic_DNA"/>
</dbReference>
<dbReference type="GO" id="GO:0046872">
    <property type="term" value="F:metal ion binding"/>
    <property type="evidence" value="ECO:0007669"/>
    <property type="project" value="UniProtKB-KW"/>
</dbReference>
<keyword evidence="5" id="KW-0539">Nucleus</keyword>
<sequence length="159" mass="17501">SAVFSKLIPAIEPQITRTCNTAVFASIVFHLCHCLISHPFLLALRLQNFTVKAPPNFLSKTYEACCEHASKIPSLLHRAQKAGCHVDASVYAYSTCVAGSILFSAIIHGRESMGQVPSQQLLEPGRHSLEILDKMGHFWDHAAKMQFYSTLNPSTSSTD</sequence>
<dbReference type="PANTHER" id="PTHR47338">
    <property type="entry name" value="ZN(II)2CYS6 TRANSCRIPTION FACTOR (EUROFUNG)-RELATED"/>
    <property type="match status" value="1"/>
</dbReference>
<comment type="subcellular location">
    <subcellularLocation>
        <location evidence="1">Nucleus</location>
    </subcellularLocation>
</comment>
<dbReference type="PANTHER" id="PTHR47338:SF4">
    <property type="entry name" value="ZN(II)2CYS6 TRANSCRIPTION FACTOR (EUROFUNG)"/>
    <property type="match status" value="1"/>
</dbReference>
<dbReference type="AlphaFoldDB" id="F9GD91"/>